<evidence type="ECO:0000313" key="2">
    <source>
        <dbReference type="EMBL" id="MEA5442414.1"/>
    </source>
</evidence>
<dbReference type="InterPro" id="IPR028098">
    <property type="entry name" value="Glyco_trans_4-like_N"/>
</dbReference>
<dbReference type="SUPFAM" id="SSF53756">
    <property type="entry name" value="UDP-Glycosyltransferase/glycogen phosphorylase"/>
    <property type="match status" value="1"/>
</dbReference>
<organism evidence="2 3">
    <name type="scientific">Cyanobium gracile UHCC 0281</name>
    <dbReference type="NCBI Taxonomy" id="3110309"/>
    <lineage>
        <taxon>Bacteria</taxon>
        <taxon>Bacillati</taxon>
        <taxon>Cyanobacteriota</taxon>
        <taxon>Cyanophyceae</taxon>
        <taxon>Synechococcales</taxon>
        <taxon>Prochlorococcaceae</taxon>
        <taxon>Cyanobium</taxon>
    </lineage>
</organism>
<dbReference type="GO" id="GO:0016757">
    <property type="term" value="F:glycosyltransferase activity"/>
    <property type="evidence" value="ECO:0007669"/>
    <property type="project" value="UniProtKB-KW"/>
</dbReference>
<dbReference type="EMBL" id="JAYGHY010000018">
    <property type="protein sequence ID" value="MEA5442414.1"/>
    <property type="molecule type" value="Genomic_DNA"/>
</dbReference>
<feature type="domain" description="Glycosyltransferase subfamily 4-like N-terminal" evidence="1">
    <location>
        <begin position="22"/>
        <end position="175"/>
    </location>
</feature>
<dbReference type="PANTHER" id="PTHR12526">
    <property type="entry name" value="GLYCOSYLTRANSFERASE"/>
    <property type="match status" value="1"/>
</dbReference>
<name>A0ABU5SVA4_9CYAN</name>
<protein>
    <submittedName>
        <fullName evidence="2">Glycosyltransferase family 4 protein</fullName>
        <ecNumber evidence="2">2.4.-.-</ecNumber>
    </submittedName>
</protein>
<keyword evidence="2" id="KW-0328">Glycosyltransferase</keyword>
<proteinExistence type="predicted"/>
<dbReference type="Proteomes" id="UP001302329">
    <property type="component" value="Unassembled WGS sequence"/>
</dbReference>
<comment type="caution">
    <text evidence="2">The sequence shown here is derived from an EMBL/GenBank/DDBJ whole genome shotgun (WGS) entry which is preliminary data.</text>
</comment>
<evidence type="ECO:0000259" key="1">
    <source>
        <dbReference type="Pfam" id="PF13439"/>
    </source>
</evidence>
<gene>
    <name evidence="2" type="ORF">VB739_07610</name>
</gene>
<dbReference type="Pfam" id="PF13692">
    <property type="entry name" value="Glyco_trans_1_4"/>
    <property type="match status" value="1"/>
</dbReference>
<dbReference type="EC" id="2.4.-.-" evidence="2"/>
<dbReference type="Gene3D" id="3.40.50.2000">
    <property type="entry name" value="Glycogen Phosphorylase B"/>
    <property type="match status" value="2"/>
</dbReference>
<keyword evidence="3" id="KW-1185">Reference proteome</keyword>
<reference evidence="2 3" key="1">
    <citation type="submission" date="2023-12" db="EMBL/GenBank/DDBJ databases">
        <title>Baltic Sea Cyanobacteria.</title>
        <authorList>
            <person name="Delbaje E."/>
            <person name="Fewer D.P."/>
            <person name="Shishido T.K."/>
        </authorList>
    </citation>
    <scope>NUCLEOTIDE SEQUENCE [LARGE SCALE GENOMIC DNA]</scope>
    <source>
        <strain evidence="2 3">UHCC 0281</strain>
    </source>
</reference>
<dbReference type="CDD" id="cd03801">
    <property type="entry name" value="GT4_PimA-like"/>
    <property type="match status" value="1"/>
</dbReference>
<evidence type="ECO:0000313" key="3">
    <source>
        <dbReference type="Proteomes" id="UP001302329"/>
    </source>
</evidence>
<sequence>MQRSTGSALRVAFAHYSQPNDISGVTTWVLGMAKRLSADGVSVAIHFWMAPDGQDQEPDFFQELRHQGIHVSTAPRRANLKADVLETLGFLNQWQPTVFLPQCISAHYAAAAQGGYQGLPWALTLHSDDPAYWATAKSFGGSRHRSSLVCVSHHIRDEFNRRRIDRPASVIPYGVTVPVTPTEFRTDPFRVVFSGRIWEHQKRASLVIQALIKACRARDSIRATLIGDGYARASCERQVAEAGLCEAITFTGPLAADQVQARLLESQAILLMSDFEGLPIALLEAMAAGVVPVVRRIPSGIPELVDHERTGLLVSEDPEEAARALLRLADDPDLWQRCSKAARGLVAQHYSADGSYKQWRHLLEELDRQFDDAPTNPYPINCRRIVSLRRIDRKLHLQYRTPTKRTTTLRQSLRTRIAQIKHRIKRLLNRHP</sequence>
<dbReference type="Pfam" id="PF13439">
    <property type="entry name" value="Glyco_transf_4"/>
    <property type="match status" value="1"/>
</dbReference>
<accession>A0ABU5SVA4</accession>
<keyword evidence="2" id="KW-0808">Transferase</keyword>
<dbReference type="RefSeq" id="WP_323356488.1">
    <property type="nucleotide sequence ID" value="NZ_JAYGHY010000018.1"/>
</dbReference>